<dbReference type="RefSeq" id="WP_001028837.1">
    <property type="nucleotide sequence ID" value="NZ_CP016012.1"/>
</dbReference>
<dbReference type="InterPro" id="IPR004843">
    <property type="entry name" value="Calcineurin-like_PHP"/>
</dbReference>
<dbReference type="InterPro" id="IPR029052">
    <property type="entry name" value="Metallo-depent_PP-like"/>
</dbReference>
<dbReference type="EMBL" id="AAMJNM010000018">
    <property type="protein sequence ID" value="EDI0088555.1"/>
    <property type="molecule type" value="Genomic_DNA"/>
</dbReference>
<dbReference type="Pfam" id="PF00149">
    <property type="entry name" value="Metallophos"/>
    <property type="match status" value="1"/>
</dbReference>
<dbReference type="CDD" id="cd07424">
    <property type="entry name" value="MPP_PrpA_PrpB"/>
    <property type="match status" value="1"/>
</dbReference>
<dbReference type="PANTHER" id="PTHR42850">
    <property type="entry name" value="METALLOPHOSPHOESTERASE"/>
    <property type="match status" value="1"/>
</dbReference>
<reference evidence="2" key="3">
    <citation type="submission" date="2019-07" db="EMBL/GenBank/DDBJ databases">
        <authorList>
            <consortium name="GenomeTrakr network: Whole genome sequencing for foodborne pathogen traceback"/>
        </authorList>
    </citation>
    <scope>NUCLEOTIDE SEQUENCE</scope>
    <source>
        <strain evidence="2">FSIS31901987</strain>
    </source>
</reference>
<reference evidence="3" key="1">
    <citation type="submission" date="2018-07" db="EMBL/GenBank/DDBJ databases">
        <authorList>
            <consortium name="PulseNet: The National Subtyping Network for Foodborne Disease Surveillance"/>
            <person name="Tarr C.L."/>
            <person name="Trees E."/>
            <person name="Katz L.S."/>
            <person name="Carleton-Romer H.A."/>
            <person name="Stroika S."/>
            <person name="Kucerova Z."/>
            <person name="Roache K.F."/>
            <person name="Sabol A.L."/>
            <person name="Besser J."/>
            <person name="Gerner-Smidt P."/>
        </authorList>
    </citation>
    <scope>NUCLEOTIDE SEQUENCE</scope>
    <source>
        <strain evidence="3">PNUSAS011299</strain>
    </source>
</reference>
<feature type="domain" description="Serine/threonine specific protein phosphatases" evidence="1">
    <location>
        <begin position="72"/>
        <end position="77"/>
    </location>
</feature>
<dbReference type="InterPro" id="IPR050126">
    <property type="entry name" value="Ap4A_hydrolase"/>
</dbReference>
<name>A0A3V4A652_SALNE</name>
<protein>
    <submittedName>
        <fullName evidence="3">Serine/threonine protein phosphatase</fullName>
    </submittedName>
</protein>
<dbReference type="InterPro" id="IPR006186">
    <property type="entry name" value="Ser/Thr-sp_prot-phosphatase"/>
</dbReference>
<dbReference type="SUPFAM" id="SSF56300">
    <property type="entry name" value="Metallo-dependent phosphatases"/>
    <property type="match status" value="1"/>
</dbReference>
<comment type="caution">
    <text evidence="3">The sequence shown here is derived from an EMBL/GenBank/DDBJ whole genome shotgun (WGS) entry which is preliminary data.</text>
</comment>
<dbReference type="PROSITE" id="PS00125">
    <property type="entry name" value="SER_THR_PHOSPHATASE"/>
    <property type="match status" value="1"/>
</dbReference>
<evidence type="ECO:0000259" key="1">
    <source>
        <dbReference type="PROSITE" id="PS00125"/>
    </source>
</evidence>
<dbReference type="EMBL" id="AAMGCT010000009">
    <property type="protein sequence ID" value="EDH0272089.1"/>
    <property type="molecule type" value="Genomic_DNA"/>
</dbReference>
<sequence>MNIYERIDGSKYRNIWVAGDLHGCYTNLMNKLDTIGFDNKKDLLISVGDLVDRGAENVECLELITFPWFRAVRGNHEHMMIDGLSERGNVNHWLLNGGVWFFNLDYDKEILAKALAHKAEELPLIIELVSKGKKYVICHADYPCDEYEFGKPVDHQQVIWNRERISNSQDGIVKEIKGADTFIFGHTPAVKPLKFANQMYIDTGAVFCGNLTLIQVQGEGAWA</sequence>
<dbReference type="GO" id="GO:0008803">
    <property type="term" value="F:bis(5'-nucleosyl)-tetraphosphatase (symmetrical) activity"/>
    <property type="evidence" value="ECO:0007669"/>
    <property type="project" value="TreeGrafter"/>
</dbReference>
<accession>A0A3V4A652</accession>
<dbReference type="EMBL" id="AAIWMW010000008">
    <property type="protein sequence ID" value="ECI8475540.1"/>
    <property type="molecule type" value="Genomic_DNA"/>
</dbReference>
<dbReference type="GO" id="GO:0110154">
    <property type="term" value="P:RNA decapping"/>
    <property type="evidence" value="ECO:0007669"/>
    <property type="project" value="TreeGrafter"/>
</dbReference>
<gene>
    <name evidence="3" type="ORF">CA685_20825</name>
    <name evidence="4" type="ORF">CC691_19355</name>
    <name evidence="2" type="ORF">FGK44_20005</name>
</gene>
<evidence type="ECO:0000313" key="3">
    <source>
        <dbReference type="EMBL" id="EDH0272089.1"/>
    </source>
</evidence>
<dbReference type="GO" id="GO:0016791">
    <property type="term" value="F:phosphatase activity"/>
    <property type="evidence" value="ECO:0007669"/>
    <property type="project" value="TreeGrafter"/>
</dbReference>
<reference evidence="4" key="2">
    <citation type="submission" date="2018-07" db="EMBL/GenBank/DDBJ databases">
        <authorList>
            <person name="Ashton P.M."/>
            <person name="Dallman T."/>
            <person name="Nair S."/>
            <person name="De Pinna E."/>
            <person name="Peters T."/>
            <person name="Grant K."/>
        </authorList>
    </citation>
    <scope>NUCLEOTIDE SEQUENCE</scope>
    <source>
        <strain evidence="4">365387</strain>
    </source>
</reference>
<organism evidence="3">
    <name type="scientific">Salmonella newport</name>
    <dbReference type="NCBI Taxonomy" id="108619"/>
    <lineage>
        <taxon>Bacteria</taxon>
        <taxon>Pseudomonadati</taxon>
        <taxon>Pseudomonadota</taxon>
        <taxon>Gammaproteobacteria</taxon>
        <taxon>Enterobacterales</taxon>
        <taxon>Enterobacteriaceae</taxon>
        <taxon>Salmonella</taxon>
    </lineage>
</organism>
<evidence type="ECO:0000313" key="4">
    <source>
        <dbReference type="EMBL" id="EDI0088555.1"/>
    </source>
</evidence>
<evidence type="ECO:0000313" key="2">
    <source>
        <dbReference type="EMBL" id="ECI8475540.1"/>
    </source>
</evidence>
<dbReference type="PANTHER" id="PTHR42850:SF10">
    <property type="entry name" value="SERINE_THREONINE-PROTEIN PHOSPHATASE 1"/>
    <property type="match status" value="1"/>
</dbReference>
<dbReference type="AlphaFoldDB" id="A0A3V4A652"/>
<proteinExistence type="predicted"/>
<dbReference type="Gene3D" id="3.60.21.10">
    <property type="match status" value="1"/>
</dbReference>
<dbReference type="GO" id="GO:0005737">
    <property type="term" value="C:cytoplasm"/>
    <property type="evidence" value="ECO:0007669"/>
    <property type="project" value="TreeGrafter"/>
</dbReference>